<dbReference type="EMBL" id="CP049814">
    <property type="protein sequence ID" value="QIK42245.1"/>
    <property type="molecule type" value="Genomic_DNA"/>
</dbReference>
<proteinExistence type="predicted"/>
<accession>A0A6G7VQU0</accession>
<organism evidence="2 3">
    <name type="scientific">Pontivivens nitratireducens</name>
    <dbReference type="NCBI Taxonomy" id="2758038"/>
    <lineage>
        <taxon>Bacteria</taxon>
        <taxon>Pseudomonadati</taxon>
        <taxon>Pseudomonadota</taxon>
        <taxon>Alphaproteobacteria</taxon>
        <taxon>Rhodobacterales</taxon>
        <taxon>Paracoccaceae</taxon>
        <taxon>Pontivivens</taxon>
    </lineage>
</organism>
<keyword evidence="1" id="KW-0732">Signal</keyword>
<name>A0A6G7VQU0_9RHOB</name>
<dbReference type="Proteomes" id="UP000500791">
    <property type="component" value="Plasmid unnamed3"/>
</dbReference>
<reference evidence="2 3" key="1">
    <citation type="submission" date="2020-03" db="EMBL/GenBank/DDBJ databases">
        <title>Complete genome sequence of Monaibacterium sp. ALG8 with diverse plasmids.</title>
        <authorList>
            <person name="Sun C."/>
        </authorList>
    </citation>
    <scope>NUCLEOTIDE SEQUENCE [LARGE SCALE GENOMIC DNA]</scope>
    <source>
        <strain evidence="2 3">ALG8</strain>
        <plasmid evidence="2 3">unnamed3</plasmid>
    </source>
</reference>
<dbReference type="RefSeq" id="WP_166194645.1">
    <property type="nucleotide sequence ID" value="NZ_CP049814.1"/>
</dbReference>
<geneLocation type="plasmid" evidence="2 3">
    <name>unnamed3</name>
</geneLocation>
<keyword evidence="2" id="KW-0614">Plasmid</keyword>
<dbReference type="AlphaFoldDB" id="A0A6G7VQU0"/>
<feature type="signal peptide" evidence="1">
    <location>
        <begin position="1"/>
        <end position="22"/>
    </location>
</feature>
<protein>
    <submittedName>
        <fullName evidence="2">Uncharacterized protein</fullName>
    </submittedName>
</protein>
<feature type="chain" id="PRO_5026236174" evidence="1">
    <location>
        <begin position="23"/>
        <end position="64"/>
    </location>
</feature>
<evidence type="ECO:0000313" key="3">
    <source>
        <dbReference type="Proteomes" id="UP000500791"/>
    </source>
</evidence>
<sequence>MPHTFTLLATALLVMVTTFASAQTHTLESSLTFESSLTAATTDWIETRITSQTVGRPTDLVYRP</sequence>
<evidence type="ECO:0000313" key="2">
    <source>
        <dbReference type="EMBL" id="QIK42245.1"/>
    </source>
</evidence>
<evidence type="ECO:0000256" key="1">
    <source>
        <dbReference type="SAM" id="SignalP"/>
    </source>
</evidence>
<keyword evidence="3" id="KW-1185">Reference proteome</keyword>
<dbReference type="KEGG" id="mon:G8E03_15425"/>
<gene>
    <name evidence="2" type="ORF">G8E03_15425</name>
</gene>